<evidence type="ECO:0000313" key="12">
    <source>
        <dbReference type="Proteomes" id="UP000461443"/>
    </source>
</evidence>
<feature type="active site" evidence="9">
    <location>
        <position position="167"/>
    </location>
</feature>
<proteinExistence type="inferred from homology"/>
<dbReference type="PRINTS" id="PR00706">
    <property type="entry name" value="PYROGLUPTASE"/>
</dbReference>
<dbReference type="InterPro" id="IPR016125">
    <property type="entry name" value="Peptidase_C15-like"/>
</dbReference>
<keyword evidence="12" id="KW-1185">Reference proteome</keyword>
<evidence type="ECO:0000256" key="8">
    <source>
        <dbReference type="ARBA" id="ARBA00022807"/>
    </source>
</evidence>
<dbReference type="PROSITE" id="PS01334">
    <property type="entry name" value="PYRASE_CYS"/>
    <property type="match status" value="1"/>
</dbReference>
<comment type="catalytic activity">
    <reaction evidence="1 9 10">
        <text>Release of an N-terminal pyroglutamyl group from a polypeptide, the second amino acid generally not being Pro.</text>
        <dbReference type="EC" id="3.4.19.3"/>
    </reaction>
</comment>
<comment type="function">
    <text evidence="2 9">Removes 5-oxoproline from various penultimate amino acid residues except L-proline.</text>
</comment>
<evidence type="ECO:0000313" key="11">
    <source>
        <dbReference type="EMBL" id="NDL62750.1"/>
    </source>
</evidence>
<evidence type="ECO:0000256" key="7">
    <source>
        <dbReference type="ARBA" id="ARBA00022801"/>
    </source>
</evidence>
<dbReference type="FunFam" id="3.40.630.20:FF:000001">
    <property type="entry name" value="Pyrrolidone-carboxylate peptidase"/>
    <property type="match status" value="1"/>
</dbReference>
<dbReference type="GO" id="GO:0006508">
    <property type="term" value="P:proteolysis"/>
    <property type="evidence" value="ECO:0007669"/>
    <property type="project" value="UniProtKB-KW"/>
</dbReference>
<dbReference type="NCBIfam" id="TIGR00504">
    <property type="entry name" value="pyro_pdase"/>
    <property type="match status" value="1"/>
</dbReference>
<dbReference type="SUPFAM" id="SSF53182">
    <property type="entry name" value="Pyrrolidone carboxyl peptidase (pyroglutamate aminopeptidase)"/>
    <property type="match status" value="1"/>
</dbReference>
<dbReference type="InterPro" id="IPR000816">
    <property type="entry name" value="Peptidase_C15"/>
</dbReference>
<comment type="similarity">
    <text evidence="4 9">Belongs to the peptidase C15 family.</text>
</comment>
<dbReference type="GO" id="GO:0016920">
    <property type="term" value="F:pyroglutamyl-peptidase activity"/>
    <property type="evidence" value="ECO:0007669"/>
    <property type="project" value="UniProtKB-UniRule"/>
</dbReference>
<evidence type="ECO:0000256" key="5">
    <source>
        <dbReference type="ARBA" id="ARBA00022490"/>
    </source>
</evidence>
<keyword evidence="8 9" id="KW-0788">Thiol protease</keyword>
<dbReference type="InterPro" id="IPR033694">
    <property type="entry name" value="PGPEP1_Cys_AS"/>
</dbReference>
<keyword evidence="7 9" id="KW-0378">Hydrolase</keyword>
<gene>
    <name evidence="9 11" type="primary">pcp</name>
    <name evidence="11" type="ORF">GRH90_08310</name>
</gene>
<sequence>MNTVLLTGFEPFGGERVNPSWEVVKQFHERRIDDATVIACRLPCVYGRSVQVLNGLIDRHRPALVLAVGQAGGRAGLSVERVSINIDDARIADNLGQQPIDVPIVADGPAAYFATVPVKAMVQAMRDAGIPAEVSQSAGTYVCNHVMYGLLHCLAQLGYGARGGFIHTPYLPQQAAALPNAPSMAADTIAAGLDIAIRTALQTEHDLNISGGALS</sequence>
<dbReference type="PANTHER" id="PTHR23402">
    <property type="entry name" value="PROTEASE FAMILY C15 PYROGLUTAMYL-PEPTIDASE I-RELATED"/>
    <property type="match status" value="1"/>
</dbReference>
<dbReference type="CDD" id="cd00501">
    <property type="entry name" value="Peptidase_C15"/>
    <property type="match status" value="1"/>
</dbReference>
<dbReference type="Pfam" id="PF01470">
    <property type="entry name" value="Peptidase_C15"/>
    <property type="match status" value="1"/>
</dbReference>
<reference evidence="11 12" key="2">
    <citation type="submission" date="2020-02" db="EMBL/GenBank/DDBJ databases">
        <title>The new genus of Enterobacteriales.</title>
        <authorList>
            <person name="Kim I.S."/>
        </authorList>
    </citation>
    <scope>NUCLEOTIDE SEQUENCE [LARGE SCALE GENOMIC DNA]</scope>
    <source>
        <strain evidence="11 12">SAP-6</strain>
    </source>
</reference>
<dbReference type="AlphaFoldDB" id="A0A845SD90"/>
<dbReference type="PIRSF" id="PIRSF015592">
    <property type="entry name" value="Prld-crbxl_pptds"/>
    <property type="match status" value="1"/>
</dbReference>
<feature type="active site" evidence="9">
    <location>
        <position position="80"/>
    </location>
</feature>
<evidence type="ECO:0000256" key="6">
    <source>
        <dbReference type="ARBA" id="ARBA00022670"/>
    </source>
</evidence>
<name>A0A845SD90_9GAMM</name>
<organism evidence="11 12">
    <name type="scientific">Acerihabitans arboris</name>
    <dbReference type="NCBI Taxonomy" id="2691583"/>
    <lineage>
        <taxon>Bacteria</taxon>
        <taxon>Pseudomonadati</taxon>
        <taxon>Pseudomonadota</taxon>
        <taxon>Gammaproteobacteria</taxon>
        <taxon>Enterobacterales</taxon>
        <taxon>Pectobacteriaceae</taxon>
        <taxon>Acerihabitans</taxon>
    </lineage>
</organism>
<dbReference type="EC" id="3.4.19.3" evidence="9"/>
<dbReference type="InterPro" id="IPR029762">
    <property type="entry name" value="PGP-I_bact-type"/>
</dbReference>
<comment type="subunit">
    <text evidence="9">Homotetramer.</text>
</comment>
<reference evidence="11 12" key="1">
    <citation type="submission" date="2019-12" db="EMBL/GenBank/DDBJ databases">
        <authorList>
            <person name="Lee S.D."/>
        </authorList>
    </citation>
    <scope>NUCLEOTIDE SEQUENCE [LARGE SCALE GENOMIC DNA]</scope>
    <source>
        <strain evidence="11 12">SAP-6</strain>
    </source>
</reference>
<comment type="caution">
    <text evidence="11">The sequence shown here is derived from an EMBL/GenBank/DDBJ whole genome shotgun (WGS) entry which is preliminary data.</text>
</comment>
<evidence type="ECO:0000256" key="9">
    <source>
        <dbReference type="HAMAP-Rule" id="MF_00417"/>
    </source>
</evidence>
<evidence type="ECO:0000256" key="10">
    <source>
        <dbReference type="PROSITE-ProRule" id="PRU10077"/>
    </source>
</evidence>
<keyword evidence="6 9" id="KW-0645">Protease</keyword>
<comment type="subcellular location">
    <subcellularLocation>
        <location evidence="3 9">Cytoplasm</location>
    </subcellularLocation>
</comment>
<dbReference type="InterPro" id="IPR036440">
    <property type="entry name" value="Peptidase_C15-like_sf"/>
</dbReference>
<evidence type="ECO:0000256" key="1">
    <source>
        <dbReference type="ARBA" id="ARBA00001770"/>
    </source>
</evidence>
<dbReference type="HAMAP" id="MF_00417">
    <property type="entry name" value="Pyrrolid_peptidase"/>
    <property type="match status" value="1"/>
</dbReference>
<keyword evidence="5 9" id="KW-0963">Cytoplasm</keyword>
<dbReference type="Proteomes" id="UP000461443">
    <property type="component" value="Unassembled WGS sequence"/>
</dbReference>
<dbReference type="PANTHER" id="PTHR23402:SF1">
    <property type="entry name" value="PYROGLUTAMYL-PEPTIDASE I"/>
    <property type="match status" value="1"/>
</dbReference>
<dbReference type="EMBL" id="WUBS01000005">
    <property type="protein sequence ID" value="NDL62750.1"/>
    <property type="molecule type" value="Genomic_DNA"/>
</dbReference>
<evidence type="ECO:0000256" key="2">
    <source>
        <dbReference type="ARBA" id="ARBA00002280"/>
    </source>
</evidence>
<dbReference type="Gene3D" id="3.40.630.20">
    <property type="entry name" value="Peptidase C15, pyroglutamyl peptidase I-like"/>
    <property type="match status" value="1"/>
</dbReference>
<dbReference type="NCBIfam" id="NF009676">
    <property type="entry name" value="PRK13197.1"/>
    <property type="match status" value="1"/>
</dbReference>
<accession>A0A845SD90</accession>
<protein>
    <recommendedName>
        <fullName evidence="9">Pyrrolidone-carboxylate peptidase</fullName>
        <ecNumber evidence="9">3.4.19.3</ecNumber>
    </recommendedName>
    <alternativeName>
        <fullName evidence="9">5-oxoprolyl-peptidase</fullName>
    </alternativeName>
    <alternativeName>
        <fullName evidence="9">Pyroglutamyl-peptidase I</fullName>
        <shortName evidence="9">PGP-I</shortName>
        <shortName evidence="9">Pyrase</shortName>
    </alternativeName>
</protein>
<evidence type="ECO:0000256" key="4">
    <source>
        <dbReference type="ARBA" id="ARBA00006641"/>
    </source>
</evidence>
<evidence type="ECO:0000256" key="3">
    <source>
        <dbReference type="ARBA" id="ARBA00004496"/>
    </source>
</evidence>
<dbReference type="RefSeq" id="WP_162365480.1">
    <property type="nucleotide sequence ID" value="NZ_WUBS01000005.1"/>
</dbReference>
<feature type="active site" evidence="9 10">
    <location>
        <position position="143"/>
    </location>
</feature>
<dbReference type="GO" id="GO:0005829">
    <property type="term" value="C:cytosol"/>
    <property type="evidence" value="ECO:0007669"/>
    <property type="project" value="InterPro"/>
</dbReference>